<dbReference type="PANTHER" id="PTHR11061">
    <property type="entry name" value="RNA M5U METHYLTRANSFERASE"/>
    <property type="match status" value="1"/>
</dbReference>
<keyword evidence="9" id="KW-1185">Reference proteome</keyword>
<dbReference type="PROSITE" id="PS01230">
    <property type="entry name" value="TRMA_1"/>
    <property type="match status" value="1"/>
</dbReference>
<protein>
    <submittedName>
        <fullName evidence="8">23S rRNA (Uracil-5-)-methyltransferase</fullName>
    </submittedName>
</protein>
<dbReference type="InterPro" id="IPR002792">
    <property type="entry name" value="TRAM_dom"/>
</dbReference>
<dbReference type="OrthoDB" id="9804590at2"/>
<feature type="active site" description="Nucleophile" evidence="4">
    <location>
        <position position="438"/>
    </location>
</feature>
<feature type="binding site" evidence="4">
    <location>
        <position position="313"/>
    </location>
    <ligand>
        <name>S-adenosyl-L-methionine</name>
        <dbReference type="ChEBI" id="CHEBI:59789"/>
    </ligand>
</feature>
<evidence type="ECO:0000256" key="2">
    <source>
        <dbReference type="ARBA" id="ARBA00022679"/>
    </source>
</evidence>
<dbReference type="NCBIfam" id="TIGR00479">
    <property type="entry name" value="rumA"/>
    <property type="match status" value="1"/>
</dbReference>
<evidence type="ECO:0000256" key="5">
    <source>
        <dbReference type="PROSITE-ProRule" id="PRU10015"/>
    </source>
</evidence>
<reference evidence="8 9" key="1">
    <citation type="journal article" date="2015" name="Genome Announc.">
        <title>Expanding the biotechnology potential of lactobacilli through comparative genomics of 213 strains and associated genera.</title>
        <authorList>
            <person name="Sun Z."/>
            <person name="Harris H.M."/>
            <person name="McCann A."/>
            <person name="Guo C."/>
            <person name="Argimon S."/>
            <person name="Zhang W."/>
            <person name="Yang X."/>
            <person name="Jeffery I.B."/>
            <person name="Cooney J.C."/>
            <person name="Kagawa T.F."/>
            <person name="Liu W."/>
            <person name="Song Y."/>
            <person name="Salvetti E."/>
            <person name="Wrobel A."/>
            <person name="Rasinkangas P."/>
            <person name="Parkhill J."/>
            <person name="Rea M.C."/>
            <person name="O'Sullivan O."/>
            <person name="Ritari J."/>
            <person name="Douillard F.P."/>
            <person name="Paul Ross R."/>
            <person name="Yang R."/>
            <person name="Briner A.E."/>
            <person name="Felis G.E."/>
            <person name="de Vos W.M."/>
            <person name="Barrangou R."/>
            <person name="Klaenhammer T.R."/>
            <person name="Caufield P.W."/>
            <person name="Cui Y."/>
            <person name="Zhang H."/>
            <person name="O'Toole P.W."/>
        </authorList>
    </citation>
    <scope>NUCLEOTIDE SEQUENCE [LARGE SCALE GENOMIC DNA]</scope>
    <source>
        <strain evidence="8 9">LMG 26013</strain>
    </source>
</reference>
<dbReference type="InterPro" id="IPR030390">
    <property type="entry name" value="MeTrfase_TrmA_AS"/>
</dbReference>
<dbReference type="Gene3D" id="3.40.50.150">
    <property type="entry name" value="Vaccinia Virus protein VP39"/>
    <property type="match status" value="1"/>
</dbReference>
<feature type="domain" description="TRAM" evidence="7">
    <location>
        <begin position="29"/>
        <end position="87"/>
    </location>
</feature>
<name>A0A0R2MPE5_9LACO</name>
<dbReference type="RefSeq" id="WP_057705385.1">
    <property type="nucleotide sequence ID" value="NZ_JQCL01000012.1"/>
</dbReference>
<dbReference type="Pfam" id="PF01938">
    <property type="entry name" value="TRAM"/>
    <property type="match status" value="1"/>
</dbReference>
<dbReference type="FunFam" id="2.40.50.1070:FF:000003">
    <property type="entry name" value="23S rRNA (Uracil-5-)-methyltransferase RumA"/>
    <property type="match status" value="1"/>
</dbReference>
<dbReference type="STRING" id="942150.IV64_GL001155"/>
<comment type="similarity">
    <text evidence="4">Belongs to the class I-like SAM-binding methyltransferase superfamily. RNA M5U methyltransferase family.</text>
</comment>
<dbReference type="SUPFAM" id="SSF53335">
    <property type="entry name" value="S-adenosyl-L-methionine-dependent methyltransferases"/>
    <property type="match status" value="1"/>
</dbReference>
<evidence type="ECO:0000256" key="1">
    <source>
        <dbReference type="ARBA" id="ARBA00022603"/>
    </source>
</evidence>
<dbReference type="AlphaFoldDB" id="A0A0R2MPE5"/>
<dbReference type="Pfam" id="PF05958">
    <property type="entry name" value="tRNA_U5-meth_tr"/>
    <property type="match status" value="1"/>
</dbReference>
<dbReference type="GO" id="GO:0070475">
    <property type="term" value="P:rRNA base methylation"/>
    <property type="evidence" value="ECO:0007669"/>
    <property type="project" value="TreeGrafter"/>
</dbReference>
<dbReference type="Proteomes" id="UP000051783">
    <property type="component" value="Unassembled WGS sequence"/>
</dbReference>
<evidence type="ECO:0000313" key="8">
    <source>
        <dbReference type="EMBL" id="KRO14540.1"/>
    </source>
</evidence>
<dbReference type="InterPro" id="IPR010280">
    <property type="entry name" value="U5_MeTrfase_fam"/>
</dbReference>
<keyword evidence="2 4" id="KW-0808">Transferase</keyword>
<keyword evidence="3 4" id="KW-0949">S-adenosyl-L-methionine</keyword>
<evidence type="ECO:0000259" key="7">
    <source>
        <dbReference type="PROSITE" id="PS50926"/>
    </source>
</evidence>
<feature type="region of interest" description="Disordered" evidence="6">
    <location>
        <begin position="1"/>
        <end position="26"/>
    </location>
</feature>
<dbReference type="PROSITE" id="PS50926">
    <property type="entry name" value="TRAM"/>
    <property type="match status" value="1"/>
</dbReference>
<dbReference type="InterPro" id="IPR029063">
    <property type="entry name" value="SAM-dependent_MTases_sf"/>
</dbReference>
<dbReference type="Gene3D" id="2.40.50.1070">
    <property type="match status" value="1"/>
</dbReference>
<feature type="active site" evidence="5">
    <location>
        <position position="438"/>
    </location>
</feature>
<dbReference type="GO" id="GO:0070041">
    <property type="term" value="F:rRNA (uridine-C5-)-methyltransferase activity"/>
    <property type="evidence" value="ECO:0007669"/>
    <property type="project" value="TreeGrafter"/>
</dbReference>
<feature type="binding site" evidence="4">
    <location>
        <position position="411"/>
    </location>
    <ligand>
        <name>S-adenosyl-L-methionine</name>
        <dbReference type="ChEBI" id="CHEBI:59789"/>
    </ligand>
</feature>
<dbReference type="PATRIC" id="fig|942150.3.peg.1191"/>
<dbReference type="PANTHER" id="PTHR11061:SF45">
    <property type="match status" value="1"/>
</dbReference>
<dbReference type="SUPFAM" id="SSF50249">
    <property type="entry name" value="Nucleic acid-binding proteins"/>
    <property type="match status" value="1"/>
</dbReference>
<dbReference type="PROSITE" id="PS51687">
    <property type="entry name" value="SAM_MT_RNA_M5U"/>
    <property type="match status" value="1"/>
</dbReference>
<feature type="binding site" evidence="4">
    <location>
        <position position="363"/>
    </location>
    <ligand>
        <name>S-adenosyl-L-methionine</name>
        <dbReference type="ChEBI" id="CHEBI:59789"/>
    </ligand>
</feature>
<keyword evidence="1 4" id="KW-0489">Methyltransferase</keyword>
<dbReference type="EMBL" id="JQCL01000012">
    <property type="protein sequence ID" value="KRO14540.1"/>
    <property type="molecule type" value="Genomic_DNA"/>
</dbReference>
<evidence type="ECO:0000256" key="6">
    <source>
        <dbReference type="SAM" id="MobiDB-lite"/>
    </source>
</evidence>
<comment type="caution">
    <text evidence="8">The sequence shown here is derived from an EMBL/GenBank/DDBJ whole genome shotgun (WGS) entry which is preliminary data.</text>
</comment>
<evidence type="ECO:0000256" key="3">
    <source>
        <dbReference type="ARBA" id="ARBA00022691"/>
    </source>
</evidence>
<dbReference type="FunFam" id="3.40.50.150:FF:000009">
    <property type="entry name" value="23S rRNA (Uracil(1939)-C(5))-methyltransferase RlmD"/>
    <property type="match status" value="1"/>
</dbReference>
<dbReference type="InterPro" id="IPR012340">
    <property type="entry name" value="NA-bd_OB-fold"/>
</dbReference>
<feature type="compositionally biased region" description="Basic and acidic residues" evidence="6">
    <location>
        <begin position="8"/>
        <end position="26"/>
    </location>
</feature>
<feature type="binding site" evidence="4">
    <location>
        <position position="342"/>
    </location>
    <ligand>
        <name>S-adenosyl-L-methionine</name>
        <dbReference type="ChEBI" id="CHEBI:59789"/>
    </ligand>
</feature>
<evidence type="ECO:0000256" key="4">
    <source>
        <dbReference type="PROSITE-ProRule" id="PRU01024"/>
    </source>
</evidence>
<dbReference type="Gene3D" id="2.40.50.140">
    <property type="entry name" value="Nucleic acid-binding proteins"/>
    <property type="match status" value="1"/>
</dbReference>
<proteinExistence type="inferred from homology"/>
<gene>
    <name evidence="8" type="ORF">IV64_GL001155</name>
</gene>
<evidence type="ECO:0000313" key="9">
    <source>
        <dbReference type="Proteomes" id="UP000051783"/>
    </source>
</evidence>
<accession>A0A0R2MPE5</accession>
<sequence>MKPNNHYENQHRPNRDRRPQRPVEKVQADVQIGQRFPLTIKRLGINGEGIGYYKHVITFVKGALPNEVIVAEVTAVHPRYLEARLRTLRKPSPDRVDPRDPYADEVGGFELEHLEYPAQLAFKQDLIRQALEKYQPAGFRNYDVRPTIGMADPYEYRNKAQFQVRMIDGHVAAGLYKENSHDLVDLPTCSVQMPVTMEVMRQVVAWLEELQVPIYDEEHNSGIVKTVVVRAAAVTGEVQLVFITNTPKLPKKHQLLMKIAEKLPMVVSVMQNVNVGKTSLIWGDQTTLLAGKTTITEELDGLAFNLSARAFFQLNPEQTQKLYQLAREALALAPDETLVDAYSGVGTIGLSLADVAKEVRGMDTIPAAVTDANENAKLNNITNAHYEVGEAEILLPQWLAAGFAPDAIIVDPPRTGLDTVLIDAILQSAPEKLVYISCNPSTLAQDLRELTRGYQVDYIQSIDMFPQTARCEAVVRFTKRH</sequence>
<organism evidence="8 9">
    <name type="scientific">Lactiplantibacillus xiangfangensis</name>
    <dbReference type="NCBI Taxonomy" id="942150"/>
    <lineage>
        <taxon>Bacteria</taxon>
        <taxon>Bacillati</taxon>
        <taxon>Bacillota</taxon>
        <taxon>Bacilli</taxon>
        <taxon>Lactobacillales</taxon>
        <taxon>Lactobacillaceae</taxon>
        <taxon>Lactiplantibacillus</taxon>
    </lineage>
</organism>